<accession>A0A9X3LS69</accession>
<evidence type="ECO:0000313" key="3">
    <source>
        <dbReference type="Proteomes" id="UP001146468"/>
    </source>
</evidence>
<organism evidence="2 3">
    <name type="scientific">Corynebacterium meitnerae</name>
    <dbReference type="NCBI Taxonomy" id="2913498"/>
    <lineage>
        <taxon>Bacteria</taxon>
        <taxon>Bacillati</taxon>
        <taxon>Actinomycetota</taxon>
        <taxon>Actinomycetes</taxon>
        <taxon>Mycobacteriales</taxon>
        <taxon>Corynebacteriaceae</taxon>
        <taxon>Corynebacterium</taxon>
    </lineage>
</organism>
<reference evidence="2" key="1">
    <citation type="submission" date="2022-02" db="EMBL/GenBank/DDBJ databases">
        <title>Corynebacterium sp. from urogenital microbiome.</title>
        <authorList>
            <person name="Cappelli E.A."/>
            <person name="Ribeiro T.G."/>
            <person name="Peixe L."/>
        </authorList>
    </citation>
    <scope>NUCLEOTIDE SEQUENCE</scope>
    <source>
        <strain evidence="2">C8Ua_172</strain>
    </source>
</reference>
<sequence>MSLRRITATLLVASALSLAGCSSPDPIEEIPAFAVDSPDVNLISNGEGDKQQLVYAFSPQESEIAVNYAANHAAVATDKVNAEAPTGEGLEETTLPLSVSVVDGNVAEFNTDGFRMRWHMDVQGQVEEIKLLPPDGSSDETRATTERALLQIMSTNPVFPVEPVGVGAQWSVKTRTLGDTNMLRTTTYTLTSRDGDTVTLDVQVQEEPAKKTLELDDGNKLTAEDWSTTSSGTITVDLTKLLPTAGENTATTRTVYAGPNPDFKVVQDMTTATTYKK</sequence>
<gene>
    <name evidence="2" type="ORF">L8U60_01995</name>
</gene>
<keyword evidence="3" id="KW-1185">Reference proteome</keyword>
<dbReference type="RefSeq" id="WP_269964723.1">
    <property type="nucleotide sequence ID" value="NZ_JAKMUS010000002.1"/>
</dbReference>
<dbReference type="EMBL" id="JAKMUS010000002">
    <property type="protein sequence ID" value="MCZ9293261.1"/>
    <property type="molecule type" value="Genomic_DNA"/>
</dbReference>
<dbReference type="InterPro" id="IPR046230">
    <property type="entry name" value="DUF6263"/>
</dbReference>
<comment type="caution">
    <text evidence="2">The sequence shown here is derived from an EMBL/GenBank/DDBJ whole genome shotgun (WGS) entry which is preliminary data.</text>
</comment>
<name>A0A9X3LS69_9CORY</name>
<dbReference type="Proteomes" id="UP001146468">
    <property type="component" value="Unassembled WGS sequence"/>
</dbReference>
<feature type="chain" id="PRO_5040730567" evidence="1">
    <location>
        <begin position="20"/>
        <end position="277"/>
    </location>
</feature>
<proteinExistence type="predicted"/>
<dbReference type="AlphaFoldDB" id="A0A9X3LS69"/>
<dbReference type="PROSITE" id="PS51257">
    <property type="entry name" value="PROKAR_LIPOPROTEIN"/>
    <property type="match status" value="1"/>
</dbReference>
<keyword evidence="1" id="KW-0732">Signal</keyword>
<protein>
    <submittedName>
        <fullName evidence="2">DUF6263 family protein</fullName>
    </submittedName>
</protein>
<dbReference type="Pfam" id="PF19777">
    <property type="entry name" value="DUF6263"/>
    <property type="match status" value="1"/>
</dbReference>
<evidence type="ECO:0000313" key="2">
    <source>
        <dbReference type="EMBL" id="MCZ9293261.1"/>
    </source>
</evidence>
<feature type="signal peptide" evidence="1">
    <location>
        <begin position="1"/>
        <end position="19"/>
    </location>
</feature>
<evidence type="ECO:0000256" key="1">
    <source>
        <dbReference type="SAM" id="SignalP"/>
    </source>
</evidence>